<accession>A0A4Y2GYW8</accession>
<organism evidence="1 2">
    <name type="scientific">Araneus ventricosus</name>
    <name type="common">Orbweaver spider</name>
    <name type="synonym">Epeira ventricosa</name>
    <dbReference type="NCBI Taxonomy" id="182803"/>
    <lineage>
        <taxon>Eukaryota</taxon>
        <taxon>Metazoa</taxon>
        <taxon>Ecdysozoa</taxon>
        <taxon>Arthropoda</taxon>
        <taxon>Chelicerata</taxon>
        <taxon>Arachnida</taxon>
        <taxon>Araneae</taxon>
        <taxon>Araneomorphae</taxon>
        <taxon>Entelegynae</taxon>
        <taxon>Araneoidea</taxon>
        <taxon>Araneidae</taxon>
        <taxon>Araneus</taxon>
    </lineage>
</organism>
<proteinExistence type="predicted"/>
<evidence type="ECO:0000313" key="1">
    <source>
        <dbReference type="EMBL" id="GBM58005.1"/>
    </source>
</evidence>
<evidence type="ECO:0000313" key="2">
    <source>
        <dbReference type="Proteomes" id="UP000499080"/>
    </source>
</evidence>
<dbReference type="Proteomes" id="UP000499080">
    <property type="component" value="Unassembled WGS sequence"/>
</dbReference>
<dbReference type="AlphaFoldDB" id="A0A4Y2GYW8"/>
<sequence>MAGDTLVQAFVMRLRSSCNVGGGVACTRCLMYPHKKSPMGSGQVNVETILRNHHTRRLVAGMCPECTVEHLLPSVEGRRRLGTIHSKGHSMGITIECEGRNVPTDGTSRVMHEVERRECDWFMTTGKKQLQFQTRYHMGRSLTLPLCLLVLAGNNEVAFTPWVTLPGEITPDVHHPLLPGTPPCHDEATNRT</sequence>
<dbReference type="EMBL" id="BGPR01001617">
    <property type="protein sequence ID" value="GBM58005.1"/>
    <property type="molecule type" value="Genomic_DNA"/>
</dbReference>
<keyword evidence="2" id="KW-1185">Reference proteome</keyword>
<reference evidence="1 2" key="1">
    <citation type="journal article" date="2019" name="Sci. Rep.">
        <title>Orb-weaving spider Araneus ventricosus genome elucidates the spidroin gene catalogue.</title>
        <authorList>
            <person name="Kono N."/>
            <person name="Nakamura H."/>
            <person name="Ohtoshi R."/>
            <person name="Moran D.A.P."/>
            <person name="Shinohara A."/>
            <person name="Yoshida Y."/>
            <person name="Fujiwara M."/>
            <person name="Mori M."/>
            <person name="Tomita M."/>
            <person name="Arakawa K."/>
        </authorList>
    </citation>
    <scope>NUCLEOTIDE SEQUENCE [LARGE SCALE GENOMIC DNA]</scope>
</reference>
<protein>
    <submittedName>
        <fullName evidence="1">Uncharacterized protein</fullName>
    </submittedName>
</protein>
<comment type="caution">
    <text evidence="1">The sequence shown here is derived from an EMBL/GenBank/DDBJ whole genome shotgun (WGS) entry which is preliminary data.</text>
</comment>
<dbReference type="OrthoDB" id="6459070at2759"/>
<gene>
    <name evidence="1" type="ORF">AVEN_162183_1</name>
</gene>
<name>A0A4Y2GYW8_ARAVE</name>